<reference evidence="2 3" key="1">
    <citation type="submission" date="2018-06" db="EMBL/GenBank/DDBJ databases">
        <title>A transcriptomic atlas of mushroom development highlights an independent origin of complex multicellularity.</title>
        <authorList>
            <consortium name="DOE Joint Genome Institute"/>
            <person name="Krizsan K."/>
            <person name="Almasi E."/>
            <person name="Merenyi Z."/>
            <person name="Sahu N."/>
            <person name="Viragh M."/>
            <person name="Koszo T."/>
            <person name="Mondo S."/>
            <person name="Kiss B."/>
            <person name="Balint B."/>
            <person name="Kues U."/>
            <person name="Barry K."/>
            <person name="Hegedus J.C."/>
            <person name="Henrissat B."/>
            <person name="Johnson J."/>
            <person name="Lipzen A."/>
            <person name="Ohm R."/>
            <person name="Nagy I."/>
            <person name="Pangilinan J."/>
            <person name="Yan J."/>
            <person name="Xiong Y."/>
            <person name="Grigoriev I.V."/>
            <person name="Hibbett D.S."/>
            <person name="Nagy L.G."/>
        </authorList>
    </citation>
    <scope>NUCLEOTIDE SEQUENCE [LARGE SCALE GENOMIC DNA]</scope>
    <source>
        <strain evidence="2 3">SZMC22713</strain>
    </source>
</reference>
<keyword evidence="3" id="KW-1185">Reference proteome</keyword>
<feature type="region of interest" description="Disordered" evidence="1">
    <location>
        <begin position="100"/>
        <end position="143"/>
    </location>
</feature>
<dbReference type="VEuPathDB" id="FungiDB:BD410DRAFT_791446"/>
<dbReference type="AlphaFoldDB" id="A0A4Y7PYI3"/>
<feature type="compositionally biased region" description="Basic and acidic residues" evidence="1">
    <location>
        <begin position="134"/>
        <end position="143"/>
    </location>
</feature>
<evidence type="ECO:0000256" key="1">
    <source>
        <dbReference type="SAM" id="MobiDB-lite"/>
    </source>
</evidence>
<evidence type="ECO:0000313" key="2">
    <source>
        <dbReference type="EMBL" id="TDL20068.1"/>
    </source>
</evidence>
<name>A0A4Y7PYI3_9AGAM</name>
<protein>
    <submittedName>
        <fullName evidence="2">Uncharacterized protein</fullName>
    </submittedName>
</protein>
<dbReference type="Proteomes" id="UP000294933">
    <property type="component" value="Unassembled WGS sequence"/>
</dbReference>
<proteinExistence type="predicted"/>
<feature type="region of interest" description="Disordered" evidence="1">
    <location>
        <begin position="1"/>
        <end position="33"/>
    </location>
</feature>
<sequence length="143" mass="16267">MGCTISRRSLRRPVPPEDPGHGPSYAVARSTRDNRRRWAEYLASRAIKRCREVARNGSGNTNNPARQLIVRRNLWTRRNPFVLEHDAGMQKETQNIFEGNVGKASLDRPGVLNTPKHPPPPSQDQHMLHSTHTRGREPPHETT</sequence>
<organism evidence="2 3">
    <name type="scientific">Rickenella mellea</name>
    <dbReference type="NCBI Taxonomy" id="50990"/>
    <lineage>
        <taxon>Eukaryota</taxon>
        <taxon>Fungi</taxon>
        <taxon>Dikarya</taxon>
        <taxon>Basidiomycota</taxon>
        <taxon>Agaricomycotina</taxon>
        <taxon>Agaricomycetes</taxon>
        <taxon>Hymenochaetales</taxon>
        <taxon>Rickenellaceae</taxon>
        <taxon>Rickenella</taxon>
    </lineage>
</organism>
<evidence type="ECO:0000313" key="3">
    <source>
        <dbReference type="Proteomes" id="UP000294933"/>
    </source>
</evidence>
<dbReference type="EMBL" id="ML170191">
    <property type="protein sequence ID" value="TDL20068.1"/>
    <property type="molecule type" value="Genomic_DNA"/>
</dbReference>
<accession>A0A4Y7PYI3</accession>
<gene>
    <name evidence="2" type="ORF">BD410DRAFT_791446</name>
</gene>